<dbReference type="NCBIfam" id="TIGR01200">
    <property type="entry name" value="GLPGLI"/>
    <property type="match status" value="1"/>
</dbReference>
<evidence type="ECO:0000256" key="2">
    <source>
        <dbReference type="SAM" id="SignalP"/>
    </source>
</evidence>
<dbReference type="InterPro" id="IPR005901">
    <property type="entry name" value="GLPGLI"/>
</dbReference>
<dbReference type="EMBL" id="VFIA01000019">
    <property type="protein sequence ID" value="MBC3792822.1"/>
    <property type="molecule type" value="Genomic_DNA"/>
</dbReference>
<keyword evidence="4" id="KW-1185">Reference proteome</keyword>
<name>A0ABR6WA52_9BACT</name>
<evidence type="ECO:0000313" key="3">
    <source>
        <dbReference type="EMBL" id="MBC3792822.1"/>
    </source>
</evidence>
<protein>
    <recommendedName>
        <fullName evidence="5">GLPGLI family protein</fullName>
    </recommendedName>
</protein>
<evidence type="ECO:0000256" key="1">
    <source>
        <dbReference type="SAM" id="MobiDB-lite"/>
    </source>
</evidence>
<comment type="caution">
    <text evidence="3">The sequence shown here is derived from an EMBL/GenBank/DDBJ whole genome shotgun (WGS) entry which is preliminary data.</text>
</comment>
<proteinExistence type="predicted"/>
<dbReference type="RefSeq" id="WP_186738580.1">
    <property type="nucleotide sequence ID" value="NZ_VFIA01000019.1"/>
</dbReference>
<dbReference type="Proteomes" id="UP000700732">
    <property type="component" value="Unassembled WGS sequence"/>
</dbReference>
<sequence>MKQIAFSLLLGSLLTSPPALAQTSPTAGIITYEGMRQIDRSQMRMVINGQEVRPGSPGAPEGPEGMPEVMSFTQKLVFSGTMAKEERDRNQNMMMRRTVGGDGAGDRSGTPRETRLTPPVEQTTFLDLANRQRIDVMTIKKDSVSTTYRTERPMPNAENWQPSDKTKKIAGYLCHKATATASLGRQRNRAGGSNEAPAKAETYTVWYTTDLPFTYSPVAALTPEKGVVLQIESDNESFKATSISTEAVAGSAVQPPADAKAISSDEMEQLRRKAMADFRQKMMSRSPFPGRN</sequence>
<feature type="signal peptide" evidence="2">
    <location>
        <begin position="1"/>
        <end position="21"/>
    </location>
</feature>
<evidence type="ECO:0008006" key="5">
    <source>
        <dbReference type="Google" id="ProtNLM"/>
    </source>
</evidence>
<feature type="region of interest" description="Disordered" evidence="1">
    <location>
        <begin position="249"/>
        <end position="268"/>
    </location>
</feature>
<keyword evidence="2" id="KW-0732">Signal</keyword>
<gene>
    <name evidence="3" type="ORF">FH603_3336</name>
</gene>
<organism evidence="3 4">
    <name type="scientific">Spirosoma utsteinense</name>
    <dbReference type="NCBI Taxonomy" id="2585773"/>
    <lineage>
        <taxon>Bacteria</taxon>
        <taxon>Pseudomonadati</taxon>
        <taxon>Bacteroidota</taxon>
        <taxon>Cytophagia</taxon>
        <taxon>Cytophagales</taxon>
        <taxon>Cytophagaceae</taxon>
        <taxon>Spirosoma</taxon>
    </lineage>
</organism>
<feature type="region of interest" description="Disordered" evidence="1">
    <location>
        <begin position="83"/>
        <end position="116"/>
    </location>
</feature>
<feature type="chain" id="PRO_5045244698" description="GLPGLI family protein" evidence="2">
    <location>
        <begin position="22"/>
        <end position="292"/>
    </location>
</feature>
<evidence type="ECO:0000313" key="4">
    <source>
        <dbReference type="Proteomes" id="UP000700732"/>
    </source>
</evidence>
<accession>A0ABR6WA52</accession>
<reference evidence="3 4" key="1">
    <citation type="submission" date="2019-06" db="EMBL/GenBank/DDBJ databases">
        <title>Spirosoma utsteinense sp. nov. isolated from Antarctic ice-free soils.</title>
        <authorList>
            <person name="Tahon G."/>
        </authorList>
    </citation>
    <scope>NUCLEOTIDE SEQUENCE [LARGE SCALE GENOMIC DNA]</scope>
    <source>
        <strain evidence="3 4">LMG 31447</strain>
    </source>
</reference>